<keyword evidence="1" id="KW-0805">Transcription regulation</keyword>
<gene>
    <name evidence="6" type="ORF">PSTEL_18675</name>
</gene>
<dbReference type="InterPro" id="IPR009057">
    <property type="entry name" value="Homeodomain-like_sf"/>
</dbReference>
<dbReference type="PROSITE" id="PS01124">
    <property type="entry name" value="HTH_ARAC_FAMILY_2"/>
    <property type="match status" value="1"/>
</dbReference>
<dbReference type="Proteomes" id="UP000029507">
    <property type="component" value="Chromosome"/>
</dbReference>
<name>A0A089LTH0_9BACL</name>
<dbReference type="RefSeq" id="WP_038697413.1">
    <property type="nucleotide sequence ID" value="NZ_CP009286.1"/>
</dbReference>
<dbReference type="Gene3D" id="1.10.10.60">
    <property type="entry name" value="Homeodomain-like"/>
    <property type="match status" value="2"/>
</dbReference>
<protein>
    <submittedName>
        <fullName evidence="6">AraC family transcriptional regulator</fullName>
    </submittedName>
</protein>
<reference evidence="6 7" key="1">
    <citation type="submission" date="2014-08" db="EMBL/GenBank/DDBJ databases">
        <title>Comparative genomics of the Paenibacillus odorifer group.</title>
        <authorList>
            <person name="den Bakker H.C."/>
            <person name="Tsai Y.-C."/>
            <person name="Martin N."/>
            <person name="Korlach J."/>
            <person name="Wiedmann M."/>
        </authorList>
    </citation>
    <scope>NUCLEOTIDE SEQUENCE [LARGE SCALE GENOMIC DNA]</scope>
    <source>
        <strain evidence="6 7">DSM 14472</strain>
    </source>
</reference>
<dbReference type="Pfam" id="PF12833">
    <property type="entry name" value="HTH_18"/>
    <property type="match status" value="1"/>
</dbReference>
<feature type="domain" description="HTH araC/xylS-type" evidence="5">
    <location>
        <begin position="216"/>
        <end position="314"/>
    </location>
</feature>
<evidence type="ECO:0000256" key="3">
    <source>
        <dbReference type="ARBA" id="ARBA00023163"/>
    </source>
</evidence>
<evidence type="ECO:0000259" key="5">
    <source>
        <dbReference type="PROSITE" id="PS01124"/>
    </source>
</evidence>
<evidence type="ECO:0000256" key="2">
    <source>
        <dbReference type="ARBA" id="ARBA00023125"/>
    </source>
</evidence>
<evidence type="ECO:0000256" key="1">
    <source>
        <dbReference type="ARBA" id="ARBA00023015"/>
    </source>
</evidence>
<dbReference type="GO" id="GO:0003700">
    <property type="term" value="F:DNA-binding transcription factor activity"/>
    <property type="evidence" value="ECO:0007669"/>
    <property type="project" value="InterPro"/>
</dbReference>
<dbReference type="SUPFAM" id="SSF51215">
    <property type="entry name" value="Regulatory protein AraC"/>
    <property type="match status" value="1"/>
</dbReference>
<evidence type="ECO:0000313" key="6">
    <source>
        <dbReference type="EMBL" id="AIQ64836.1"/>
    </source>
</evidence>
<dbReference type="HOGENOM" id="CLU_000445_88_6_9"/>
<sequence>MILHLAAPPLPFYIASGTHQFPPGHRHLNRQHIHVFDLLYVRSGCLYMGEEERRYEVREGQALILLPDRHHFGSRDCTESTLYDWLHFSTSGPWSVSGTGGPESRHSEAVHSETWPQGSWLQEAGEPVHGQPGPGGKVHVHREFEANPFLLRLPQYTSLPQPARMEELLDQLTRLAPEAHLSGTPLRQQILFQEMLGMLQGASEAGRLSPQTQCAELAASFLRGHFSEEITAARLGECLNFHPVYIARCMNKAYGCSPMEYLLRYRIEQSKLLLMQTGYSVARIAEEVGFRSASYFSATFCRLEGISPRQFRRQFS</sequence>
<organism evidence="6 7">
    <name type="scientific">Paenibacillus stellifer</name>
    <dbReference type="NCBI Taxonomy" id="169760"/>
    <lineage>
        <taxon>Bacteria</taxon>
        <taxon>Bacillati</taxon>
        <taxon>Bacillota</taxon>
        <taxon>Bacilli</taxon>
        <taxon>Bacillales</taxon>
        <taxon>Paenibacillaceae</taxon>
        <taxon>Paenibacillus</taxon>
    </lineage>
</organism>
<dbReference type="InterPro" id="IPR018060">
    <property type="entry name" value="HTH_AraC"/>
</dbReference>
<keyword evidence="3" id="KW-0804">Transcription</keyword>
<dbReference type="KEGG" id="pste:PSTEL_18675"/>
<dbReference type="InterPro" id="IPR037923">
    <property type="entry name" value="HTH-like"/>
</dbReference>
<dbReference type="STRING" id="169760.PSTEL_18675"/>
<feature type="region of interest" description="Disordered" evidence="4">
    <location>
        <begin position="95"/>
        <end position="116"/>
    </location>
</feature>
<keyword evidence="2" id="KW-0238">DNA-binding</keyword>
<dbReference type="PANTHER" id="PTHR43280:SF30">
    <property type="entry name" value="MMSAB OPERON REGULATORY PROTEIN"/>
    <property type="match status" value="1"/>
</dbReference>
<dbReference type="EMBL" id="CP009286">
    <property type="protein sequence ID" value="AIQ64836.1"/>
    <property type="molecule type" value="Genomic_DNA"/>
</dbReference>
<proteinExistence type="predicted"/>
<dbReference type="OrthoDB" id="192171at2"/>
<dbReference type="SMART" id="SM00342">
    <property type="entry name" value="HTH_ARAC"/>
    <property type="match status" value="1"/>
</dbReference>
<dbReference type="PRINTS" id="PR00032">
    <property type="entry name" value="HTHARAC"/>
</dbReference>
<keyword evidence="7" id="KW-1185">Reference proteome</keyword>
<dbReference type="PANTHER" id="PTHR43280">
    <property type="entry name" value="ARAC-FAMILY TRANSCRIPTIONAL REGULATOR"/>
    <property type="match status" value="1"/>
</dbReference>
<dbReference type="AlphaFoldDB" id="A0A089LTH0"/>
<accession>A0A089LTH0</accession>
<dbReference type="InterPro" id="IPR020449">
    <property type="entry name" value="Tscrpt_reg_AraC-type_HTH"/>
</dbReference>
<evidence type="ECO:0000256" key="4">
    <source>
        <dbReference type="SAM" id="MobiDB-lite"/>
    </source>
</evidence>
<dbReference type="SUPFAM" id="SSF46689">
    <property type="entry name" value="Homeodomain-like"/>
    <property type="match status" value="1"/>
</dbReference>
<dbReference type="GO" id="GO:0043565">
    <property type="term" value="F:sequence-specific DNA binding"/>
    <property type="evidence" value="ECO:0007669"/>
    <property type="project" value="InterPro"/>
</dbReference>
<evidence type="ECO:0000313" key="7">
    <source>
        <dbReference type="Proteomes" id="UP000029507"/>
    </source>
</evidence>